<sequence length="194" mass="22335">MNTVVSFNETEDVCRQLHAQLMEHSQGQTNDDLLACMLASWSCGLAGLPVFMGLAAEQFQAMLAYHYPGIDARQLLQPQVQLDQERWHERNELRTLLLRDRAGKAESEKWIAEIVATACMAQDHLWQDLGLWSRKDLSRLLQENFPALAARNDRDMKWKKFFYKQLCNAEGIYTCRSPSCEVCADFQECFGPEE</sequence>
<proteinExistence type="predicted"/>
<dbReference type="EMBL" id="UOFZ01000034">
    <property type="protein sequence ID" value="VAX12350.1"/>
    <property type="molecule type" value="Genomic_DNA"/>
</dbReference>
<dbReference type="Pfam" id="PF04891">
    <property type="entry name" value="NifQ"/>
    <property type="match status" value="1"/>
</dbReference>
<dbReference type="AlphaFoldDB" id="A0A3B1BP10"/>
<dbReference type="GO" id="GO:0030151">
    <property type="term" value="F:molybdenum ion binding"/>
    <property type="evidence" value="ECO:0007669"/>
    <property type="project" value="InterPro"/>
</dbReference>
<dbReference type="GO" id="GO:0009399">
    <property type="term" value="P:nitrogen fixation"/>
    <property type="evidence" value="ECO:0007669"/>
    <property type="project" value="InterPro"/>
</dbReference>
<evidence type="ECO:0000313" key="1">
    <source>
        <dbReference type="EMBL" id="VAX12350.1"/>
    </source>
</evidence>
<name>A0A3B1BP10_9ZZZZ</name>
<dbReference type="InterPro" id="IPR006975">
    <property type="entry name" value="NifQ"/>
</dbReference>
<organism evidence="1">
    <name type="scientific">hydrothermal vent metagenome</name>
    <dbReference type="NCBI Taxonomy" id="652676"/>
    <lineage>
        <taxon>unclassified sequences</taxon>
        <taxon>metagenomes</taxon>
        <taxon>ecological metagenomes</taxon>
    </lineage>
</organism>
<protein>
    <submittedName>
        <fullName evidence="1">Nitrogenase FeMo-cofactor synthesis molybdenum delivery protein NifQ</fullName>
    </submittedName>
</protein>
<reference evidence="1" key="1">
    <citation type="submission" date="2018-06" db="EMBL/GenBank/DDBJ databases">
        <authorList>
            <person name="Zhirakovskaya E."/>
        </authorList>
    </citation>
    <scope>NUCLEOTIDE SEQUENCE</scope>
</reference>
<accession>A0A3B1BP10</accession>
<gene>
    <name evidence="1" type="ORF">MNBD_GAMMA24-1216</name>
</gene>